<reference evidence="1" key="1">
    <citation type="journal article" date="2015" name="PeerJ">
        <title>First genomic representation of candidate bacterial phylum KSB3 points to enhanced environmental sensing as a trigger of wastewater bulking.</title>
        <authorList>
            <person name="Sekiguchi Y."/>
            <person name="Ohashi A."/>
            <person name="Parks D.H."/>
            <person name="Yamauchi T."/>
            <person name="Tyson G.W."/>
            <person name="Hugenholtz P."/>
        </authorList>
    </citation>
    <scope>NUCLEOTIDE SEQUENCE [LARGE SCALE GENOMIC DNA]</scope>
</reference>
<name>A0A0S6VSW1_9BACT</name>
<dbReference type="InterPro" id="IPR016195">
    <property type="entry name" value="Pol/histidinol_Pase-like"/>
</dbReference>
<protein>
    <submittedName>
        <fullName evidence="1">DNA polymerase III</fullName>
    </submittedName>
</protein>
<dbReference type="STRING" id="1499966.U14_01817"/>
<sequence length="417" mass="46022">MPAGNTIQKIFGALPDQDALRRHAYPAPYANTNAHVHLPPNFGSIASVDEAIQKAKSEQIAVLGATNYYDYAIYTPFAHAAVKVGITPIFGIEVLTMDDDLRQKNILVNDPKNPGKFYICGKGLTTFDAIDEATLPIWRRIREGDTQRIEEMIAKINAIPLLKERGVCLSYQAIAREIAALKHVPVETVFLQERHLAQAVQQALFASVPDTERSAFLQKLYQTDSAVETQDVVKAQNDIRTYLFKQGKAAYADERYISPQEAAQLILGLGGYVSYPILIDGVPTISPFEATPDALAEHLLARQIGAAEFIPTRNDPNTLTMFVKRLREYAIPIGAGTEHNDAAWLPLLPTCRKSVPLSEELQKIFWEGACVAAAHQYLRAKDHPGFRFFPNQAEREAQIRDFAALGASVVAAIAARA</sequence>
<dbReference type="Gene3D" id="3.20.20.140">
    <property type="entry name" value="Metal-dependent hydrolases"/>
    <property type="match status" value="1"/>
</dbReference>
<dbReference type="HOGENOM" id="CLU_707603_0_0_0"/>
<dbReference type="EMBL" id="DF820456">
    <property type="protein sequence ID" value="GAK50584.1"/>
    <property type="molecule type" value="Genomic_DNA"/>
</dbReference>
<accession>A0A0S6VSW1</accession>
<proteinExistence type="predicted"/>
<keyword evidence="2" id="KW-1185">Reference proteome</keyword>
<evidence type="ECO:0000313" key="1">
    <source>
        <dbReference type="EMBL" id="GAK50584.1"/>
    </source>
</evidence>
<dbReference type="SUPFAM" id="SSF89550">
    <property type="entry name" value="PHP domain-like"/>
    <property type="match status" value="1"/>
</dbReference>
<dbReference type="AlphaFoldDB" id="A0A0S6VSW1"/>
<organism evidence="1">
    <name type="scientific">Candidatus Moduliflexus flocculans</name>
    <dbReference type="NCBI Taxonomy" id="1499966"/>
    <lineage>
        <taxon>Bacteria</taxon>
        <taxon>Candidatus Moduliflexota</taxon>
        <taxon>Candidatus Moduliflexia</taxon>
        <taxon>Candidatus Moduliflexales</taxon>
        <taxon>Candidatus Moduliflexaceae</taxon>
    </lineage>
</organism>
<evidence type="ECO:0000313" key="2">
    <source>
        <dbReference type="Proteomes" id="UP000030700"/>
    </source>
</evidence>
<dbReference type="Gene3D" id="1.10.150.650">
    <property type="match status" value="1"/>
</dbReference>
<gene>
    <name evidence="1" type="ORF">U14_01817</name>
</gene>
<dbReference type="Proteomes" id="UP000030700">
    <property type="component" value="Unassembled WGS sequence"/>
</dbReference>